<feature type="region of interest" description="Disordered" evidence="1">
    <location>
        <begin position="37"/>
        <end position="56"/>
    </location>
</feature>
<evidence type="ECO:0000313" key="2">
    <source>
        <dbReference type="EMBL" id="GAA5043427.1"/>
    </source>
</evidence>
<proteinExistence type="predicted"/>
<dbReference type="EMBL" id="BAABJM010000001">
    <property type="protein sequence ID" value="GAA5043427.1"/>
    <property type="molecule type" value="Genomic_DNA"/>
</dbReference>
<accession>A0ABP9JV14</accession>
<gene>
    <name evidence="2" type="ORF">GCM10023318_05000</name>
</gene>
<feature type="region of interest" description="Disordered" evidence="1">
    <location>
        <begin position="1"/>
        <end position="32"/>
    </location>
</feature>
<protein>
    <submittedName>
        <fullName evidence="2">Uncharacterized protein</fullName>
    </submittedName>
</protein>
<keyword evidence="3" id="KW-1185">Reference proteome</keyword>
<reference evidence="3" key="1">
    <citation type="journal article" date="2019" name="Int. J. Syst. Evol. Microbiol.">
        <title>The Global Catalogue of Microorganisms (GCM) 10K type strain sequencing project: providing services to taxonomists for standard genome sequencing and annotation.</title>
        <authorList>
            <consortium name="The Broad Institute Genomics Platform"/>
            <consortium name="The Broad Institute Genome Sequencing Center for Infectious Disease"/>
            <person name="Wu L."/>
            <person name="Ma J."/>
        </authorList>
    </citation>
    <scope>NUCLEOTIDE SEQUENCE [LARGE SCALE GENOMIC DNA]</scope>
    <source>
        <strain evidence="3">JCM 18298</strain>
    </source>
</reference>
<organism evidence="2 3">
    <name type="scientific">Nocardia callitridis</name>
    <dbReference type="NCBI Taxonomy" id="648753"/>
    <lineage>
        <taxon>Bacteria</taxon>
        <taxon>Bacillati</taxon>
        <taxon>Actinomycetota</taxon>
        <taxon>Actinomycetes</taxon>
        <taxon>Mycobacteriales</taxon>
        <taxon>Nocardiaceae</taxon>
        <taxon>Nocardia</taxon>
    </lineage>
</organism>
<evidence type="ECO:0000256" key="1">
    <source>
        <dbReference type="SAM" id="MobiDB-lite"/>
    </source>
</evidence>
<sequence length="112" mass="12284">MSRTTFRATLGATAMQNPGGQCGIGGPADSWVPVSEYREKDEDPEHNQADPQDGIRHLGLHLRPRVNWSFRPSERCVVRASRARFDPTFDAETGRLAGSVPRVRDAPPTSVG</sequence>
<evidence type="ECO:0000313" key="3">
    <source>
        <dbReference type="Proteomes" id="UP001500603"/>
    </source>
</evidence>
<dbReference type="Proteomes" id="UP001500603">
    <property type="component" value="Unassembled WGS sequence"/>
</dbReference>
<comment type="caution">
    <text evidence="2">The sequence shown here is derived from an EMBL/GenBank/DDBJ whole genome shotgun (WGS) entry which is preliminary data.</text>
</comment>
<name>A0ABP9JV14_9NOCA</name>